<dbReference type="AlphaFoldDB" id="A0A699WZL5"/>
<sequence>RADAAGRFPDRDSDPVRRQDRHARRTDAALRHGLPDCRGASGQLAGSGLDYRDPGGY</sequence>
<protein>
    <submittedName>
        <fullName evidence="2">Uncharacterized protein</fullName>
    </submittedName>
</protein>
<evidence type="ECO:0000313" key="2">
    <source>
        <dbReference type="EMBL" id="GFD51038.1"/>
    </source>
</evidence>
<reference evidence="2" key="1">
    <citation type="journal article" date="2019" name="Sci. Rep.">
        <title>Draft genome of Tanacetum cinerariifolium, the natural source of mosquito coil.</title>
        <authorList>
            <person name="Yamashiro T."/>
            <person name="Shiraishi A."/>
            <person name="Satake H."/>
            <person name="Nakayama K."/>
        </authorList>
    </citation>
    <scope>NUCLEOTIDE SEQUENCE</scope>
</reference>
<feature type="region of interest" description="Disordered" evidence="1">
    <location>
        <begin position="1"/>
        <end position="57"/>
    </location>
</feature>
<feature type="compositionally biased region" description="Basic and acidic residues" evidence="1">
    <location>
        <begin position="25"/>
        <end position="35"/>
    </location>
</feature>
<organism evidence="2">
    <name type="scientific">Tanacetum cinerariifolium</name>
    <name type="common">Dalmatian daisy</name>
    <name type="synonym">Chrysanthemum cinerariifolium</name>
    <dbReference type="NCBI Taxonomy" id="118510"/>
    <lineage>
        <taxon>Eukaryota</taxon>
        <taxon>Viridiplantae</taxon>
        <taxon>Streptophyta</taxon>
        <taxon>Embryophyta</taxon>
        <taxon>Tracheophyta</taxon>
        <taxon>Spermatophyta</taxon>
        <taxon>Magnoliopsida</taxon>
        <taxon>eudicotyledons</taxon>
        <taxon>Gunneridae</taxon>
        <taxon>Pentapetalae</taxon>
        <taxon>asterids</taxon>
        <taxon>campanulids</taxon>
        <taxon>Asterales</taxon>
        <taxon>Asteraceae</taxon>
        <taxon>Asteroideae</taxon>
        <taxon>Anthemideae</taxon>
        <taxon>Anthemidinae</taxon>
        <taxon>Tanacetum</taxon>
    </lineage>
</organism>
<gene>
    <name evidence="2" type="ORF">Tci_923007</name>
</gene>
<comment type="caution">
    <text evidence="2">The sequence shown here is derived from an EMBL/GenBank/DDBJ whole genome shotgun (WGS) entry which is preliminary data.</text>
</comment>
<feature type="compositionally biased region" description="Basic and acidic residues" evidence="1">
    <location>
        <begin position="1"/>
        <end position="18"/>
    </location>
</feature>
<feature type="non-terminal residue" evidence="2">
    <location>
        <position position="1"/>
    </location>
</feature>
<name>A0A699WZL5_TANCI</name>
<dbReference type="EMBL" id="BKCJ011764846">
    <property type="protein sequence ID" value="GFD51038.1"/>
    <property type="molecule type" value="Genomic_DNA"/>
</dbReference>
<accession>A0A699WZL5</accession>
<proteinExistence type="predicted"/>
<evidence type="ECO:0000256" key="1">
    <source>
        <dbReference type="SAM" id="MobiDB-lite"/>
    </source>
</evidence>